<feature type="compositionally biased region" description="Basic residues" evidence="2">
    <location>
        <begin position="142"/>
        <end position="151"/>
    </location>
</feature>
<evidence type="ECO:0000313" key="3">
    <source>
        <dbReference type="EMBL" id="KNC82217.1"/>
    </source>
</evidence>
<feature type="compositionally biased region" description="Basic residues" evidence="2">
    <location>
        <begin position="9"/>
        <end position="18"/>
    </location>
</feature>
<feature type="coiled-coil region" evidence="1">
    <location>
        <begin position="337"/>
        <end position="364"/>
    </location>
</feature>
<feature type="region of interest" description="Disordered" evidence="2">
    <location>
        <begin position="1"/>
        <end position="162"/>
    </location>
</feature>
<evidence type="ECO:0000256" key="2">
    <source>
        <dbReference type="SAM" id="MobiDB-lite"/>
    </source>
</evidence>
<proteinExistence type="predicted"/>
<feature type="region of interest" description="Disordered" evidence="2">
    <location>
        <begin position="367"/>
        <end position="403"/>
    </location>
</feature>
<dbReference type="GeneID" id="25905988"/>
<dbReference type="RefSeq" id="XP_014156119.1">
    <property type="nucleotide sequence ID" value="XM_014300644.1"/>
</dbReference>
<sequence>MEKRDTPKGWKRYVKRRPSWRDNKPKAVNGTPNTSTSALEIEDCHLSIDGDDSSNPREDGLKCEDAPRSPILNAQTERVKRNASITSRGVSDIGISITTSEEKDSQLSVSDQGHTMSDNIHESDGERRSCKKKQLSTISKDSKRRSAKPHPHQTMCLTEGPPDKNLAGYNLIEKEKGSRKRSTVFDKLMMRKGPDSASSPGTSSYAEGTFEELLPKLLRRADVTGTDGSMNQAREFMRDTLYSIQDHVFSLSIEDDAEMRTWGREKIAPEQVIYQLKDWDRRLRALDAAVHAYDQIRANSEDTLSCDDCMARTLEVKYLKDLLQTTFDDRDELDRMKEHQASRLRSQEDQITQLRAQLAKANFDLKQLRPSSTKTDTTQKPCSSEQAGDMHSSDVVLTAAGHV</sequence>
<dbReference type="AlphaFoldDB" id="A0A0L0FZF9"/>
<evidence type="ECO:0000256" key="1">
    <source>
        <dbReference type="SAM" id="Coils"/>
    </source>
</evidence>
<dbReference type="EMBL" id="KQ241948">
    <property type="protein sequence ID" value="KNC82217.1"/>
    <property type="molecule type" value="Genomic_DNA"/>
</dbReference>
<feature type="compositionally biased region" description="Polar residues" evidence="2">
    <location>
        <begin position="106"/>
        <end position="118"/>
    </location>
</feature>
<reference evidence="3 4" key="1">
    <citation type="submission" date="2011-02" db="EMBL/GenBank/DDBJ databases">
        <title>The Genome Sequence of Sphaeroforma arctica JP610.</title>
        <authorList>
            <consortium name="The Broad Institute Genome Sequencing Platform"/>
            <person name="Russ C."/>
            <person name="Cuomo C."/>
            <person name="Young S.K."/>
            <person name="Zeng Q."/>
            <person name="Gargeya S."/>
            <person name="Alvarado L."/>
            <person name="Berlin A."/>
            <person name="Chapman S.B."/>
            <person name="Chen Z."/>
            <person name="Freedman E."/>
            <person name="Gellesch M."/>
            <person name="Goldberg J."/>
            <person name="Griggs A."/>
            <person name="Gujja S."/>
            <person name="Heilman E."/>
            <person name="Heiman D."/>
            <person name="Howarth C."/>
            <person name="Mehta T."/>
            <person name="Neiman D."/>
            <person name="Pearson M."/>
            <person name="Roberts A."/>
            <person name="Saif S."/>
            <person name="Shea T."/>
            <person name="Shenoy N."/>
            <person name="Sisk P."/>
            <person name="Stolte C."/>
            <person name="Sykes S."/>
            <person name="White J."/>
            <person name="Yandava C."/>
            <person name="Burger G."/>
            <person name="Gray M.W."/>
            <person name="Holland P.W.H."/>
            <person name="King N."/>
            <person name="Lang F.B.F."/>
            <person name="Roger A.J."/>
            <person name="Ruiz-Trillo I."/>
            <person name="Haas B."/>
            <person name="Nusbaum C."/>
            <person name="Birren B."/>
        </authorList>
    </citation>
    <scope>NUCLEOTIDE SEQUENCE [LARGE SCALE GENOMIC DNA]</scope>
    <source>
        <strain evidence="3 4">JP610</strain>
    </source>
</reference>
<feature type="compositionally biased region" description="Polar residues" evidence="2">
    <location>
        <begin position="369"/>
        <end position="386"/>
    </location>
</feature>
<feature type="compositionally biased region" description="Basic and acidic residues" evidence="2">
    <location>
        <begin position="119"/>
        <end position="128"/>
    </location>
</feature>
<name>A0A0L0FZF9_9EUKA</name>
<gene>
    <name evidence="3" type="ORF">SARC_05484</name>
</gene>
<accession>A0A0L0FZF9</accession>
<organism evidence="3 4">
    <name type="scientific">Sphaeroforma arctica JP610</name>
    <dbReference type="NCBI Taxonomy" id="667725"/>
    <lineage>
        <taxon>Eukaryota</taxon>
        <taxon>Ichthyosporea</taxon>
        <taxon>Ichthyophonida</taxon>
        <taxon>Sphaeroforma</taxon>
    </lineage>
</organism>
<evidence type="ECO:0000313" key="4">
    <source>
        <dbReference type="Proteomes" id="UP000054560"/>
    </source>
</evidence>
<protein>
    <submittedName>
        <fullName evidence="3">Uncharacterized protein</fullName>
    </submittedName>
</protein>
<keyword evidence="4" id="KW-1185">Reference proteome</keyword>
<feature type="compositionally biased region" description="Basic and acidic residues" evidence="2">
    <location>
        <begin position="42"/>
        <end position="67"/>
    </location>
</feature>
<dbReference type="Proteomes" id="UP000054560">
    <property type="component" value="Unassembled WGS sequence"/>
</dbReference>
<keyword evidence="1" id="KW-0175">Coiled coil</keyword>